<feature type="compositionally biased region" description="Basic and acidic residues" evidence="10">
    <location>
        <begin position="14"/>
        <end position="34"/>
    </location>
</feature>
<keyword evidence="8" id="KW-0539">Nucleus</keyword>
<proteinExistence type="inferred from homology"/>
<keyword evidence="5" id="KW-0540">Nuclease</keyword>
<evidence type="ECO:0000256" key="8">
    <source>
        <dbReference type="ARBA" id="ARBA00023242"/>
    </source>
</evidence>
<dbReference type="InterPro" id="IPR047021">
    <property type="entry name" value="REXO1/3/4-like"/>
</dbReference>
<evidence type="ECO:0000256" key="9">
    <source>
        <dbReference type="ARBA" id="ARBA00025599"/>
    </source>
</evidence>
<evidence type="ECO:0000313" key="13">
    <source>
        <dbReference type="Proteomes" id="UP000037136"/>
    </source>
</evidence>
<feature type="domain" description="Exonuclease" evidence="11">
    <location>
        <begin position="131"/>
        <end position="292"/>
    </location>
</feature>
<comment type="similarity">
    <text evidence="2">Belongs to the REXO4 family.</text>
</comment>
<dbReference type="SUPFAM" id="SSF53098">
    <property type="entry name" value="Ribonuclease H-like"/>
    <property type="match status" value="1"/>
</dbReference>
<keyword evidence="6" id="KW-0378">Hydrolase</keyword>
<dbReference type="SMART" id="SM00479">
    <property type="entry name" value="EXOIII"/>
    <property type="match status" value="1"/>
</dbReference>
<evidence type="ECO:0000259" key="11">
    <source>
        <dbReference type="SMART" id="SM00479"/>
    </source>
</evidence>
<keyword evidence="4" id="KW-0698">rRNA processing</keyword>
<dbReference type="Proteomes" id="UP000037136">
    <property type="component" value="Unassembled WGS sequence"/>
</dbReference>
<organism evidence="12 13">
    <name type="scientific">Ophiocordyceps unilateralis</name>
    <name type="common">Zombie-ant fungus</name>
    <name type="synonym">Torrubia unilateralis</name>
    <dbReference type="NCBI Taxonomy" id="268505"/>
    <lineage>
        <taxon>Eukaryota</taxon>
        <taxon>Fungi</taxon>
        <taxon>Dikarya</taxon>
        <taxon>Ascomycota</taxon>
        <taxon>Pezizomycotina</taxon>
        <taxon>Sordariomycetes</taxon>
        <taxon>Hypocreomycetidae</taxon>
        <taxon>Hypocreales</taxon>
        <taxon>Ophiocordycipitaceae</taxon>
        <taxon>Ophiocordyceps</taxon>
    </lineage>
</organism>
<dbReference type="InterPro" id="IPR036397">
    <property type="entry name" value="RNaseH_sf"/>
</dbReference>
<evidence type="ECO:0000256" key="2">
    <source>
        <dbReference type="ARBA" id="ARBA00010489"/>
    </source>
</evidence>
<comment type="subcellular location">
    <subcellularLocation>
        <location evidence="1">Nucleus</location>
    </subcellularLocation>
</comment>
<name>A0A2A9P4Z4_OPHUN</name>
<feature type="compositionally biased region" description="Basic residues" evidence="10">
    <location>
        <begin position="35"/>
        <end position="44"/>
    </location>
</feature>
<feature type="compositionally biased region" description="Polar residues" evidence="10">
    <location>
        <begin position="1"/>
        <end position="10"/>
    </location>
</feature>
<evidence type="ECO:0000256" key="3">
    <source>
        <dbReference type="ARBA" id="ARBA00016937"/>
    </source>
</evidence>
<reference evidence="12 13" key="1">
    <citation type="journal article" date="2015" name="BMC Genomics">
        <title>Gene expression during zombie ant biting behavior reflects the complexity underlying fungal parasitic behavioral manipulation.</title>
        <authorList>
            <person name="de Bekker C."/>
            <person name="Ohm R.A."/>
            <person name="Loreto R.G."/>
            <person name="Sebastian A."/>
            <person name="Albert I."/>
            <person name="Merrow M."/>
            <person name="Brachmann A."/>
            <person name="Hughes D.P."/>
        </authorList>
    </citation>
    <scope>NUCLEOTIDE SEQUENCE [LARGE SCALE GENOMIC DNA]</scope>
    <source>
        <strain evidence="12 13">SC16a</strain>
    </source>
</reference>
<dbReference type="InterPro" id="IPR013520">
    <property type="entry name" value="Ribonucl_H"/>
</dbReference>
<feature type="region of interest" description="Disordered" evidence="10">
    <location>
        <begin position="1"/>
        <end position="86"/>
    </location>
</feature>
<evidence type="ECO:0000256" key="6">
    <source>
        <dbReference type="ARBA" id="ARBA00022801"/>
    </source>
</evidence>
<dbReference type="EMBL" id="LAZP02000564">
    <property type="protein sequence ID" value="PFH56509.1"/>
    <property type="molecule type" value="Genomic_DNA"/>
</dbReference>
<evidence type="ECO:0000256" key="10">
    <source>
        <dbReference type="SAM" id="MobiDB-lite"/>
    </source>
</evidence>
<sequence>MAGLSSNWKKLQTKLKEEERLSSSLKRKADDPSTRHRQAKKQKVAAKPVTATRNQDTNRSSRPEMGGVQSSSIESEPRNGPFPSLALWTGDSEISAEALAEAYGLGLKGDSTAKNNDRINYGLSTDVQIGKFVALDCEMVGVGSGGYESALARASLVDFHGRQIYDSFVKQKERVTDWRTPVSGVSPKDMRLARDFDVVQAQVSDLLKDRVLVGHDIRHDLAALKLSHPSRDIRDTAKYPGFGQFANGRRPALKVLAKELLGAQIQDGPHSSVEDARVTMLLFRKHKSGFDAVHANRYGLKRTGVTHRKGKRMTQARRGG</sequence>
<keyword evidence="7" id="KW-0269">Exonuclease</keyword>
<dbReference type="GO" id="GO:0000027">
    <property type="term" value="P:ribosomal large subunit assembly"/>
    <property type="evidence" value="ECO:0007669"/>
    <property type="project" value="TreeGrafter"/>
</dbReference>
<gene>
    <name evidence="12" type="ORF">XA68_16406</name>
</gene>
<dbReference type="OrthoDB" id="8191639at2759"/>
<evidence type="ECO:0000256" key="5">
    <source>
        <dbReference type="ARBA" id="ARBA00022722"/>
    </source>
</evidence>
<accession>A0A2A9P4Z4</accession>
<protein>
    <recommendedName>
        <fullName evidence="3">RNA exonuclease 4</fullName>
    </recommendedName>
</protein>
<dbReference type="GO" id="GO:0008408">
    <property type="term" value="F:3'-5' exonuclease activity"/>
    <property type="evidence" value="ECO:0007669"/>
    <property type="project" value="InterPro"/>
</dbReference>
<dbReference type="CDD" id="cd06144">
    <property type="entry name" value="REX4_like"/>
    <property type="match status" value="1"/>
</dbReference>
<dbReference type="InterPro" id="IPR012337">
    <property type="entry name" value="RNaseH-like_sf"/>
</dbReference>
<dbReference type="Gene3D" id="3.30.420.10">
    <property type="entry name" value="Ribonuclease H-like superfamily/Ribonuclease H"/>
    <property type="match status" value="1"/>
</dbReference>
<dbReference type="PANTHER" id="PTHR12801:SF45">
    <property type="entry name" value="RNA EXONUCLEASE 4"/>
    <property type="match status" value="1"/>
</dbReference>
<dbReference type="STRING" id="268505.A0A2A9P4Z4"/>
<dbReference type="GO" id="GO:0003676">
    <property type="term" value="F:nucleic acid binding"/>
    <property type="evidence" value="ECO:0007669"/>
    <property type="project" value="InterPro"/>
</dbReference>
<evidence type="ECO:0000313" key="12">
    <source>
        <dbReference type="EMBL" id="PFH56509.1"/>
    </source>
</evidence>
<dbReference type="InterPro" id="IPR037431">
    <property type="entry name" value="REX4_DEDDh_dom"/>
</dbReference>
<dbReference type="PANTHER" id="PTHR12801">
    <property type="entry name" value="RNA EXONUCLEASE REXO1 / RECO3 FAMILY MEMBER-RELATED"/>
    <property type="match status" value="1"/>
</dbReference>
<dbReference type="FunFam" id="3.30.420.10:FF:000007">
    <property type="entry name" value="Interferon-stimulated exonuclease gene 20"/>
    <property type="match status" value="1"/>
</dbReference>
<evidence type="ECO:0000256" key="1">
    <source>
        <dbReference type="ARBA" id="ARBA00004123"/>
    </source>
</evidence>
<reference evidence="12 13" key="2">
    <citation type="journal article" date="2017" name="Sci. Rep.">
        <title>Ant-infecting Ophiocordyceps genomes reveal a high diversity of potential behavioral manipulation genes and a possible major role for enterotoxins.</title>
        <authorList>
            <person name="de Bekker C."/>
            <person name="Ohm R.A."/>
            <person name="Evans H.C."/>
            <person name="Brachmann A."/>
            <person name="Hughes D.P."/>
        </authorList>
    </citation>
    <scope>NUCLEOTIDE SEQUENCE [LARGE SCALE GENOMIC DNA]</scope>
    <source>
        <strain evidence="12 13">SC16a</strain>
    </source>
</reference>
<dbReference type="GO" id="GO:0005634">
    <property type="term" value="C:nucleus"/>
    <property type="evidence" value="ECO:0007669"/>
    <property type="project" value="UniProtKB-SubCell"/>
</dbReference>
<evidence type="ECO:0000256" key="7">
    <source>
        <dbReference type="ARBA" id="ARBA00022839"/>
    </source>
</evidence>
<comment type="function">
    <text evidence="9">Exoribonuclease involved in ribosome biosynthesis. Involved in the processing of ITS1, the internal transcribed spacer localized between the 18S and 5.8S rRNAs.</text>
</comment>
<dbReference type="GO" id="GO:0006364">
    <property type="term" value="P:rRNA processing"/>
    <property type="evidence" value="ECO:0007669"/>
    <property type="project" value="UniProtKB-KW"/>
</dbReference>
<evidence type="ECO:0000256" key="4">
    <source>
        <dbReference type="ARBA" id="ARBA00022552"/>
    </source>
</evidence>
<dbReference type="Pfam" id="PF00929">
    <property type="entry name" value="RNase_T"/>
    <property type="match status" value="1"/>
</dbReference>
<dbReference type="AlphaFoldDB" id="A0A2A9P4Z4"/>
<comment type="caution">
    <text evidence="12">The sequence shown here is derived from an EMBL/GenBank/DDBJ whole genome shotgun (WGS) entry which is preliminary data.</text>
</comment>
<keyword evidence="13" id="KW-1185">Reference proteome</keyword>